<comment type="caution">
    <text evidence="1">The sequence shown here is derived from an EMBL/GenBank/DDBJ whole genome shotgun (WGS) entry which is preliminary data.</text>
</comment>
<dbReference type="RefSeq" id="WP_238466541.1">
    <property type="nucleotide sequence ID" value="NZ_JAKLJA010000025.1"/>
</dbReference>
<reference evidence="1" key="1">
    <citation type="submission" date="2022-01" db="EMBL/GenBank/DDBJ databases">
        <title>Genome sequence and assembly of Parabukholderia sp. RG36.</title>
        <authorList>
            <person name="Chhetri G."/>
        </authorList>
    </citation>
    <scope>NUCLEOTIDE SEQUENCE</scope>
    <source>
        <strain evidence="1">RG36</strain>
    </source>
</reference>
<protein>
    <submittedName>
        <fullName evidence="1">Uncharacterized protein</fullName>
    </submittedName>
</protein>
<keyword evidence="2" id="KW-1185">Reference proteome</keyword>
<accession>A0A9X1UHD3</accession>
<evidence type="ECO:0000313" key="2">
    <source>
        <dbReference type="Proteomes" id="UP001139308"/>
    </source>
</evidence>
<dbReference type="Proteomes" id="UP001139308">
    <property type="component" value="Unassembled WGS sequence"/>
</dbReference>
<evidence type="ECO:0000313" key="1">
    <source>
        <dbReference type="EMBL" id="MCG5076509.1"/>
    </source>
</evidence>
<gene>
    <name evidence="1" type="ORF">L5014_24590</name>
</gene>
<dbReference type="EMBL" id="JAKLJA010000025">
    <property type="protein sequence ID" value="MCG5076509.1"/>
    <property type="molecule type" value="Genomic_DNA"/>
</dbReference>
<name>A0A9X1UHD3_9BURK</name>
<organism evidence="1 2">
    <name type="scientific">Paraburkholderia tagetis</name>
    <dbReference type="NCBI Taxonomy" id="2913261"/>
    <lineage>
        <taxon>Bacteria</taxon>
        <taxon>Pseudomonadati</taxon>
        <taxon>Pseudomonadota</taxon>
        <taxon>Betaproteobacteria</taxon>
        <taxon>Burkholderiales</taxon>
        <taxon>Burkholderiaceae</taxon>
        <taxon>Paraburkholderia</taxon>
    </lineage>
</organism>
<sequence length="103" mass="11664">MSRDQLLDRARRLALRILLRARPEPGPDGVRLYSLVLVAGEVRAELVAHVRRLARRGTGRRAKVALPPLRDMRQQGALTHQNSLSGAQYFLDEQTRRRLCGKA</sequence>
<dbReference type="AlphaFoldDB" id="A0A9X1UHD3"/>
<proteinExistence type="predicted"/>